<dbReference type="GO" id="GO:0004553">
    <property type="term" value="F:hydrolase activity, hydrolyzing O-glycosyl compounds"/>
    <property type="evidence" value="ECO:0007669"/>
    <property type="project" value="InterPro"/>
</dbReference>
<evidence type="ECO:0000313" key="5">
    <source>
        <dbReference type="Proteomes" id="UP001209317"/>
    </source>
</evidence>
<name>A0AAE3IR32_9BACT</name>
<reference evidence="4" key="1">
    <citation type="submission" date="2022-10" db="EMBL/GenBank/DDBJ databases">
        <authorList>
            <person name="Kim H.S."/>
            <person name="Kim J.-S."/>
            <person name="Suh M.K."/>
            <person name="Eom M.K."/>
            <person name="Lee J.-S."/>
        </authorList>
    </citation>
    <scope>NUCLEOTIDE SEQUENCE</scope>
    <source>
        <strain evidence="4">LIP-5</strain>
    </source>
</reference>
<accession>A0AAE3IR32</accession>
<proteinExistence type="inferred from homology"/>
<dbReference type="PROSITE" id="PS51257">
    <property type="entry name" value="PROKAR_LIPOPROTEIN"/>
    <property type="match status" value="1"/>
</dbReference>
<dbReference type="Proteomes" id="UP001209317">
    <property type="component" value="Unassembled WGS sequence"/>
</dbReference>
<keyword evidence="5" id="KW-1185">Reference proteome</keyword>
<feature type="signal peptide" evidence="2">
    <location>
        <begin position="1"/>
        <end position="20"/>
    </location>
</feature>
<dbReference type="InterPro" id="IPR050546">
    <property type="entry name" value="Glycosyl_Hydrlase_16"/>
</dbReference>
<keyword evidence="2" id="KW-0732">Signal</keyword>
<organism evidence="4 5">
    <name type="scientific">Haoranjiania flava</name>
    <dbReference type="NCBI Taxonomy" id="1856322"/>
    <lineage>
        <taxon>Bacteria</taxon>
        <taxon>Pseudomonadati</taxon>
        <taxon>Bacteroidota</taxon>
        <taxon>Chitinophagia</taxon>
        <taxon>Chitinophagales</taxon>
        <taxon>Chitinophagaceae</taxon>
        <taxon>Haoranjiania</taxon>
    </lineage>
</organism>
<protein>
    <submittedName>
        <fullName evidence="4">Glycoside hydrolase family 16 protein</fullName>
    </submittedName>
</protein>
<dbReference type="Gene3D" id="2.60.120.200">
    <property type="match status" value="1"/>
</dbReference>
<evidence type="ECO:0000256" key="2">
    <source>
        <dbReference type="SAM" id="SignalP"/>
    </source>
</evidence>
<dbReference type="InterPro" id="IPR013320">
    <property type="entry name" value="ConA-like_dom_sf"/>
</dbReference>
<dbReference type="GO" id="GO:0005975">
    <property type="term" value="P:carbohydrate metabolic process"/>
    <property type="evidence" value="ECO:0007669"/>
    <property type="project" value="InterPro"/>
</dbReference>
<sequence length="266" mass="30777">MKRQSFFSTLLISILCTAIACSKNYYQHTPGEKWPLTWEENFNGNSLDLSRWTKIPRGTSDWNRYMSAYDSLYEVKNGNLILRGVTNTSQLADTASYLTGGVYTKDKANFGYGRLEIRAKLNGAKGAWPAFWMLPATGRWPHGGEIDIMERLNFDAIAYQTVHSHYTYNLKIKSPAQGATMPIKPDDYNIYAVEKHKDSLVFFVNEKRSFTYPRIETDKEGQFLFDQSDFYLLLDMQLGGNWVGAIDNRQLPVEMYIDWVRFYELK</sequence>
<dbReference type="RefSeq" id="WP_263038331.1">
    <property type="nucleotide sequence ID" value="NZ_JAOTPL010000014.1"/>
</dbReference>
<keyword evidence="4" id="KW-0378">Hydrolase</keyword>
<dbReference type="AlphaFoldDB" id="A0AAE3IR32"/>
<feature type="chain" id="PRO_5042147277" evidence="2">
    <location>
        <begin position="21"/>
        <end position="266"/>
    </location>
</feature>
<comment type="caution">
    <text evidence="4">The sequence shown here is derived from an EMBL/GenBank/DDBJ whole genome shotgun (WGS) entry which is preliminary data.</text>
</comment>
<dbReference type="PANTHER" id="PTHR10963:SF55">
    <property type="entry name" value="GLYCOSIDE HYDROLASE FAMILY 16 PROTEIN"/>
    <property type="match status" value="1"/>
</dbReference>
<dbReference type="Pfam" id="PF00722">
    <property type="entry name" value="Glyco_hydro_16"/>
    <property type="match status" value="1"/>
</dbReference>
<gene>
    <name evidence="4" type="ORF">OD355_10000</name>
</gene>
<evidence type="ECO:0000259" key="3">
    <source>
        <dbReference type="PROSITE" id="PS51762"/>
    </source>
</evidence>
<dbReference type="PANTHER" id="PTHR10963">
    <property type="entry name" value="GLYCOSYL HYDROLASE-RELATED"/>
    <property type="match status" value="1"/>
</dbReference>
<dbReference type="CDD" id="cd08023">
    <property type="entry name" value="GH16_laminarinase_like"/>
    <property type="match status" value="1"/>
</dbReference>
<dbReference type="EMBL" id="JAOTPL010000014">
    <property type="protein sequence ID" value="MCU7694846.1"/>
    <property type="molecule type" value="Genomic_DNA"/>
</dbReference>
<evidence type="ECO:0000256" key="1">
    <source>
        <dbReference type="ARBA" id="ARBA00006865"/>
    </source>
</evidence>
<dbReference type="SUPFAM" id="SSF49899">
    <property type="entry name" value="Concanavalin A-like lectins/glucanases"/>
    <property type="match status" value="1"/>
</dbReference>
<evidence type="ECO:0000313" key="4">
    <source>
        <dbReference type="EMBL" id="MCU7694846.1"/>
    </source>
</evidence>
<feature type="domain" description="GH16" evidence="3">
    <location>
        <begin position="24"/>
        <end position="266"/>
    </location>
</feature>
<dbReference type="PROSITE" id="PS51762">
    <property type="entry name" value="GH16_2"/>
    <property type="match status" value="1"/>
</dbReference>
<comment type="similarity">
    <text evidence="1">Belongs to the glycosyl hydrolase 16 family.</text>
</comment>
<dbReference type="InterPro" id="IPR000757">
    <property type="entry name" value="Beta-glucanase-like"/>
</dbReference>